<comment type="caution">
    <text evidence="2">The sequence shown here is derived from an EMBL/GenBank/DDBJ whole genome shotgun (WGS) entry which is preliminary data.</text>
</comment>
<evidence type="ECO:0000313" key="3">
    <source>
        <dbReference type="Proteomes" id="UP000291343"/>
    </source>
</evidence>
<dbReference type="OrthoDB" id="10605881at2759"/>
<reference evidence="2 3" key="1">
    <citation type="journal article" date="2017" name="Gigascience">
        <title>Genome sequence of the small brown planthopper, Laodelphax striatellus.</title>
        <authorList>
            <person name="Zhu J."/>
            <person name="Jiang F."/>
            <person name="Wang X."/>
            <person name="Yang P."/>
            <person name="Bao Y."/>
            <person name="Zhao W."/>
            <person name="Wang W."/>
            <person name="Lu H."/>
            <person name="Wang Q."/>
            <person name="Cui N."/>
            <person name="Li J."/>
            <person name="Chen X."/>
            <person name="Luo L."/>
            <person name="Yu J."/>
            <person name="Kang L."/>
            <person name="Cui F."/>
        </authorList>
    </citation>
    <scope>NUCLEOTIDE SEQUENCE [LARGE SCALE GENOMIC DNA]</scope>
    <source>
        <strain evidence="2">Lst14</strain>
    </source>
</reference>
<keyword evidence="3" id="KW-1185">Reference proteome</keyword>
<feature type="compositionally biased region" description="Polar residues" evidence="1">
    <location>
        <begin position="491"/>
        <end position="504"/>
    </location>
</feature>
<accession>A0A482WNS9</accession>
<evidence type="ECO:0000256" key="1">
    <source>
        <dbReference type="SAM" id="MobiDB-lite"/>
    </source>
</evidence>
<protein>
    <submittedName>
        <fullName evidence="2">Uncharacterized protein</fullName>
    </submittedName>
</protein>
<evidence type="ECO:0000313" key="2">
    <source>
        <dbReference type="EMBL" id="RZF35194.1"/>
    </source>
</evidence>
<dbReference type="EMBL" id="QKKF02029420">
    <property type="protein sequence ID" value="RZF35194.1"/>
    <property type="molecule type" value="Genomic_DNA"/>
</dbReference>
<dbReference type="AlphaFoldDB" id="A0A482WNS9"/>
<dbReference type="InParanoid" id="A0A482WNS9"/>
<dbReference type="Proteomes" id="UP000291343">
    <property type="component" value="Unassembled WGS sequence"/>
</dbReference>
<sequence length="770" mass="87334">MENNMFPISISGIDCASKENFLPSVGDGKFSMSLCNEDSRIKCTEDNTILNFDFSNLSQPESDSSKDMDLSKSFDFFLEGERLVSSLCGPKIEDENSRNTAKSDGSSGKLLKNYDPEAREDYEPYDRFLNTLIPMTAGKSDGLFKNIISSTDKDSQSKIHTRNATDNLLVRRNVPVDKTDSQFNMPAFPSETSYPYSSIRDEFKAKHSRNWGLIRRSPISDLRRVDDGNHLGRKHEKSSPFKMNDIEVKLPFQYQMLKSNNKNDFPALSTDGNGGLYCSEADTKILTRSRDYALCFADNSKNTEKKSVEVVSCDQTENCDDEISFRKTAIEGCLVFDQIIRDFQLESNECDLESYCRNVKRCVSIANSLESDEVITIMTQMILCSLKLADSWSTLNSFFGNNSKHKPKSDDDSRLFKIFKQWQVCSKSILDCSLVVIQNLKSCIRKTEKPTNNISIKSTSEINPFKNIKNLQFNSDKYFFQSDPTAKENDSSSSKEQQGNLPENSRMSHFFNCIGSKQTSQNKENNDPSNLLLEIQQKAQSLTTTKKTSEEKKAKKKWLPCSLDNKKPNPVANRAPGQSISITAQNRIEQPMSAFNSSLGTIQVNKSIFENVPIPAMNFMYNPFNTTIQNTTANTNSKDFTTIPQINFMYPPQSGMNYNSKPAIQEKDTNSILKSQEPVSQSTITNQTLGFNRNNMCNQQQMNFMSFQPNFNHQPFGFPNDQKNEIVCRTNFCFPDGKMMPLQSGDQEVEFEDKCCCEEKSTIVWKIEST</sequence>
<proteinExistence type="predicted"/>
<feature type="region of interest" description="Disordered" evidence="1">
    <location>
        <begin position="90"/>
        <end position="112"/>
    </location>
</feature>
<name>A0A482WNS9_LAOST</name>
<feature type="region of interest" description="Disordered" evidence="1">
    <location>
        <begin position="483"/>
        <end position="504"/>
    </location>
</feature>
<gene>
    <name evidence="2" type="ORF">LSTR_LSTR014660</name>
</gene>
<organism evidence="2 3">
    <name type="scientific">Laodelphax striatellus</name>
    <name type="common">Small brown planthopper</name>
    <name type="synonym">Delphax striatella</name>
    <dbReference type="NCBI Taxonomy" id="195883"/>
    <lineage>
        <taxon>Eukaryota</taxon>
        <taxon>Metazoa</taxon>
        <taxon>Ecdysozoa</taxon>
        <taxon>Arthropoda</taxon>
        <taxon>Hexapoda</taxon>
        <taxon>Insecta</taxon>
        <taxon>Pterygota</taxon>
        <taxon>Neoptera</taxon>
        <taxon>Paraneoptera</taxon>
        <taxon>Hemiptera</taxon>
        <taxon>Auchenorrhyncha</taxon>
        <taxon>Fulgoroidea</taxon>
        <taxon>Delphacidae</taxon>
        <taxon>Criomorphinae</taxon>
        <taxon>Laodelphax</taxon>
    </lineage>
</organism>